<dbReference type="InterPro" id="IPR036157">
    <property type="entry name" value="dUTPase-like_sf"/>
</dbReference>
<keyword evidence="8" id="KW-1185">Reference proteome</keyword>
<comment type="caution">
    <text evidence="7">The sequence shown here is derived from an EMBL/GenBank/DDBJ whole genome shotgun (WGS) entry which is preliminary data.</text>
</comment>
<proteinExistence type="inferred from homology"/>
<dbReference type="GO" id="GO:0000287">
    <property type="term" value="F:magnesium ion binding"/>
    <property type="evidence" value="ECO:0007669"/>
    <property type="project" value="UniProtKB-UniRule"/>
</dbReference>
<dbReference type="GO" id="GO:0004170">
    <property type="term" value="F:dUTP diphosphatase activity"/>
    <property type="evidence" value="ECO:0007669"/>
    <property type="project" value="UniProtKB-UniRule"/>
</dbReference>
<dbReference type="OrthoDB" id="9809956at2"/>
<feature type="domain" description="dUTPase-like" evidence="6">
    <location>
        <begin position="16"/>
        <end position="144"/>
    </location>
</feature>
<comment type="caution">
    <text evidence="5">Lacks conserved residue(s) required for the propagation of feature annotation.</text>
</comment>
<keyword evidence="5" id="KW-0479">Metal-binding</keyword>
<evidence type="ECO:0000256" key="2">
    <source>
        <dbReference type="ARBA" id="ARBA00022801"/>
    </source>
</evidence>
<dbReference type="Proteomes" id="UP000019112">
    <property type="component" value="Unassembled WGS sequence"/>
</dbReference>
<keyword evidence="2 5" id="KW-0378">Hydrolase</keyword>
<evidence type="ECO:0000256" key="3">
    <source>
        <dbReference type="ARBA" id="ARBA00023080"/>
    </source>
</evidence>
<dbReference type="NCBIfam" id="NF001862">
    <property type="entry name" value="PRK00601.1"/>
    <property type="match status" value="1"/>
</dbReference>
<sequence>MAFAQLYVKRLDPELPDIEYATPGSSAFDLRSRIQHMLEPGKIVTIPTGIAVAISEGWEIQIRSRSGLAAHQGIVVLNAPGTIDRDFRGEIQVILIHFGSSPFMIERGMRIAQAVVSPVVQADFQWVDHLPPTQRGDAGFGSTGLH</sequence>
<dbReference type="SUPFAM" id="SSF51283">
    <property type="entry name" value="dUTPase-like"/>
    <property type="match status" value="1"/>
</dbReference>
<reference evidence="7 8" key="1">
    <citation type="journal article" date="2014" name="FEMS Microbiol. Lett.">
        <title>Draft genome sequences of three Holospora species (Holospora obtusa, Holospora undulata, and Holospora elegans), endonuclear symbiotic bacteria of the ciliate Paramecium caudatum.</title>
        <authorList>
            <person name="Dohra H."/>
            <person name="Tanaka K."/>
            <person name="Suzuki T."/>
            <person name="Fujishima M."/>
            <person name="Suzuki H."/>
        </authorList>
    </citation>
    <scope>NUCLEOTIDE SEQUENCE [LARGE SCALE GENOMIC DNA]</scope>
    <source>
        <strain evidence="7 8">F1</strain>
    </source>
</reference>
<dbReference type="AlphaFoldDB" id="W6TFI2"/>
<dbReference type="InterPro" id="IPR008181">
    <property type="entry name" value="dUTPase"/>
</dbReference>
<keyword evidence="3 5" id="KW-0546">Nucleotide metabolism</keyword>
<dbReference type="eggNOG" id="COG0756">
    <property type="taxonomic scope" value="Bacteria"/>
</dbReference>
<evidence type="ECO:0000313" key="7">
    <source>
        <dbReference type="EMBL" id="ETZ06765.1"/>
    </source>
</evidence>
<feature type="binding site" evidence="5">
    <location>
        <begin position="82"/>
        <end position="84"/>
    </location>
    <ligand>
        <name>substrate</name>
    </ligand>
</feature>
<dbReference type="InterPro" id="IPR033704">
    <property type="entry name" value="dUTPase_trimeric"/>
</dbReference>
<evidence type="ECO:0000313" key="8">
    <source>
        <dbReference type="Proteomes" id="UP000019112"/>
    </source>
</evidence>
<evidence type="ECO:0000259" key="6">
    <source>
        <dbReference type="Pfam" id="PF00692"/>
    </source>
</evidence>
<feature type="binding site" evidence="5">
    <location>
        <begin position="65"/>
        <end position="67"/>
    </location>
    <ligand>
        <name>substrate</name>
    </ligand>
</feature>
<dbReference type="Pfam" id="PF00692">
    <property type="entry name" value="dUTPase"/>
    <property type="match status" value="1"/>
</dbReference>
<gene>
    <name evidence="5" type="primary">dut</name>
    <name evidence="7" type="ORF">P618_201056</name>
</gene>
<accession>W6TFI2</accession>
<dbReference type="HAMAP" id="MF_00116">
    <property type="entry name" value="dUTPase_bact"/>
    <property type="match status" value="1"/>
</dbReference>
<evidence type="ECO:0000256" key="5">
    <source>
        <dbReference type="HAMAP-Rule" id="MF_00116"/>
    </source>
</evidence>
<evidence type="ECO:0000256" key="4">
    <source>
        <dbReference type="ARBA" id="ARBA00047686"/>
    </source>
</evidence>
<dbReference type="InterPro" id="IPR029054">
    <property type="entry name" value="dUTPase-like"/>
</dbReference>
<dbReference type="PANTHER" id="PTHR11241:SF0">
    <property type="entry name" value="DEOXYURIDINE 5'-TRIPHOSPHATE NUCLEOTIDOHYDROLASE"/>
    <property type="match status" value="1"/>
</dbReference>
<dbReference type="STRING" id="1399147.P618_201056"/>
<dbReference type="CDD" id="cd07557">
    <property type="entry name" value="trimeric_dUTPase"/>
    <property type="match status" value="1"/>
</dbReference>
<comment type="similarity">
    <text evidence="1 5">Belongs to the dUTPase family.</text>
</comment>
<dbReference type="UniPathway" id="UPA00610">
    <property type="reaction ID" value="UER00666"/>
</dbReference>
<dbReference type="GO" id="GO:0006226">
    <property type="term" value="P:dUMP biosynthetic process"/>
    <property type="evidence" value="ECO:0007669"/>
    <property type="project" value="UniProtKB-UniRule"/>
</dbReference>
<dbReference type="GO" id="GO:0046081">
    <property type="term" value="P:dUTP catabolic process"/>
    <property type="evidence" value="ECO:0007669"/>
    <property type="project" value="InterPro"/>
</dbReference>
<keyword evidence="5" id="KW-0460">Magnesium</keyword>
<dbReference type="Gene3D" id="2.70.40.10">
    <property type="match status" value="1"/>
</dbReference>
<dbReference type="EC" id="3.6.1.23" evidence="5"/>
<evidence type="ECO:0000256" key="1">
    <source>
        <dbReference type="ARBA" id="ARBA00006581"/>
    </source>
</evidence>
<comment type="pathway">
    <text evidence="5">Pyrimidine metabolism; dUMP biosynthesis; dUMP from dCTP (dUTP route): step 2/2.</text>
</comment>
<name>W6TFI2_HOLOB</name>
<dbReference type="EMBL" id="AWTR02000085">
    <property type="protein sequence ID" value="ETZ06765.1"/>
    <property type="molecule type" value="Genomic_DNA"/>
</dbReference>
<dbReference type="PANTHER" id="PTHR11241">
    <property type="entry name" value="DEOXYURIDINE 5'-TRIPHOSPHATE NUCLEOTIDOHYDROLASE"/>
    <property type="match status" value="1"/>
</dbReference>
<comment type="catalytic activity">
    <reaction evidence="4 5">
        <text>dUTP + H2O = dUMP + diphosphate + H(+)</text>
        <dbReference type="Rhea" id="RHEA:10248"/>
        <dbReference type="ChEBI" id="CHEBI:15377"/>
        <dbReference type="ChEBI" id="CHEBI:15378"/>
        <dbReference type="ChEBI" id="CHEBI:33019"/>
        <dbReference type="ChEBI" id="CHEBI:61555"/>
        <dbReference type="ChEBI" id="CHEBI:246422"/>
        <dbReference type="EC" id="3.6.1.23"/>
    </reaction>
</comment>
<dbReference type="RefSeq" id="WP_021826794.1">
    <property type="nucleotide sequence ID" value="NZ_AWTR02000085.1"/>
</dbReference>
<protein>
    <recommendedName>
        <fullName evidence="5">Deoxyuridine 5'-triphosphate nucleotidohydrolase</fullName>
        <shortName evidence="5">dUTPase</shortName>
        <ecNumber evidence="5">3.6.1.23</ecNumber>
    </recommendedName>
    <alternativeName>
        <fullName evidence="5">dUTP pyrophosphatase</fullName>
    </alternativeName>
</protein>
<organism evidence="7 8">
    <name type="scientific">Holospora obtusa F1</name>
    <dbReference type="NCBI Taxonomy" id="1399147"/>
    <lineage>
        <taxon>Bacteria</taxon>
        <taxon>Pseudomonadati</taxon>
        <taxon>Pseudomonadota</taxon>
        <taxon>Alphaproteobacteria</taxon>
        <taxon>Holosporales</taxon>
        <taxon>Holosporaceae</taxon>
        <taxon>Holospora</taxon>
    </lineage>
</organism>
<comment type="function">
    <text evidence="5">This enzyme is involved in nucleotide metabolism: it produces dUMP, the immediate precursor of thymidine nucleotides and it decreases the intracellular concentration of dUTP so that uracil cannot be incorporated into DNA.</text>
</comment>
<feature type="binding site" evidence="5">
    <location>
        <position position="78"/>
    </location>
    <ligand>
        <name>substrate</name>
    </ligand>
</feature>
<dbReference type="NCBIfam" id="TIGR00576">
    <property type="entry name" value="dut"/>
    <property type="match status" value="1"/>
</dbReference>
<comment type="cofactor">
    <cofactor evidence="5">
        <name>Mg(2+)</name>
        <dbReference type="ChEBI" id="CHEBI:18420"/>
    </cofactor>
</comment>